<proteinExistence type="predicted"/>
<reference evidence="2" key="1">
    <citation type="submission" date="2020-06" db="EMBL/GenBank/DDBJ databases">
        <title>Draft genome sequences of strains closely related to Aspergillus parafelis and Aspergillus hiratsukae.</title>
        <authorList>
            <person name="Dos Santos R.A.C."/>
            <person name="Rivero-Menendez O."/>
            <person name="Steenwyk J.L."/>
            <person name="Mead M.E."/>
            <person name="Goldman G.H."/>
            <person name="Alastruey-Izquierdo A."/>
            <person name="Rokas A."/>
        </authorList>
    </citation>
    <scope>NUCLEOTIDE SEQUENCE</scope>
    <source>
        <strain evidence="2">CNM-CM5623</strain>
    </source>
</reference>
<dbReference type="Pfam" id="PF12013">
    <property type="entry name" value="OrsD"/>
    <property type="match status" value="1"/>
</dbReference>
<dbReference type="EMBL" id="JACBAE010000959">
    <property type="protein sequence ID" value="KAF7174365.1"/>
    <property type="molecule type" value="Genomic_DNA"/>
</dbReference>
<comment type="caution">
    <text evidence="2">The sequence shown here is derived from an EMBL/GenBank/DDBJ whole genome shotgun (WGS) entry which is preliminary data.</text>
</comment>
<dbReference type="Proteomes" id="UP000654922">
    <property type="component" value="Unassembled WGS sequence"/>
</dbReference>
<feature type="region of interest" description="Disordered" evidence="1">
    <location>
        <begin position="89"/>
        <end position="112"/>
    </location>
</feature>
<dbReference type="AlphaFoldDB" id="A0A8H6V591"/>
<evidence type="ECO:0000313" key="2">
    <source>
        <dbReference type="EMBL" id="KAF7174365.1"/>
    </source>
</evidence>
<evidence type="ECO:0000256" key="1">
    <source>
        <dbReference type="SAM" id="MobiDB-lite"/>
    </source>
</evidence>
<feature type="compositionally biased region" description="Polar residues" evidence="1">
    <location>
        <begin position="93"/>
        <end position="105"/>
    </location>
</feature>
<dbReference type="OrthoDB" id="4505768at2759"/>
<accession>A0A8H6V591</accession>
<evidence type="ECO:0000313" key="3">
    <source>
        <dbReference type="Proteomes" id="UP000654922"/>
    </source>
</evidence>
<gene>
    <name evidence="2" type="ORF">CNMCM5623_007014</name>
</gene>
<dbReference type="InterPro" id="IPR022698">
    <property type="entry name" value="OrsD"/>
</dbReference>
<name>A0A8H6V591_9EURO</name>
<protein>
    <submittedName>
        <fullName evidence="2">Uncharacterized protein</fullName>
    </submittedName>
</protein>
<sequence length="781" mass="88378">MEHQEQAQARAKADQVIQASQITDANPWLRMTQWAEYLQGIQAYDLLACMAAPEEDPMDAIEQQVQVIWHTMEQRQKWQQLWQLASQALGRPNPNSQGNQGSPGSQAAVPGDPENLEAWTMTAIEKACLEFCIELLNQRHHSHEYESALVCAMAVLGQGEVGWRDPKSYPLILSCVIKVARFMVVQKALWMDPIPQGLRSRTMTALGFICGWEDIIQDPSAVNIPYALDDPLPIIDIHTNGMMCQRAPETCRYITTHMNTMRKHWKQAHRWTQTNHHGRVVGAKKAQGEAELQQSFQLVAWQRVFPNRIGSHLVHIQSHDPQPEEQARTAPTAHIQATVNAVIQAWEQAQAQAKADQAIQASQITDANPWLRMTRWAEYLQGIQAHDLLACVAAPEEDPMDAMEQRVQVIWHTMEQVARKSQQTVQQCGQAIQVEAVRSEKGQTPYRPLLAYMDETAIKKHVQPWQQILAFIARTQAPHDWASPRYGMTARQRQKWRQLWQLASQAPGSPDPQGSQGSQATVPGDLENLEAWVMTAIEKACLEFCIELLNQRHRSHEYESALVCAMAVLGQGFSPERFSGSGNRELEQAQITIQQGYQVVTCQRFFPSQKGSYYICVHQANNRQPPPLTNAVETAVDEVMQAWEQAQARAKADQAIVASQLTDANPWLRMTRWADYLQGIQAHDLLACVAAPEEDPMDATEQRVQVIWHTMEQVARKSQQTVQQCGQAIRVEAVRSEKGQIPHRPLLAYMDEAAIKKHVQPWQQILAFIARTQAPHDWTSP</sequence>
<organism evidence="2 3">
    <name type="scientific">Aspergillus felis</name>
    <dbReference type="NCBI Taxonomy" id="1287682"/>
    <lineage>
        <taxon>Eukaryota</taxon>
        <taxon>Fungi</taxon>
        <taxon>Dikarya</taxon>
        <taxon>Ascomycota</taxon>
        <taxon>Pezizomycotina</taxon>
        <taxon>Eurotiomycetes</taxon>
        <taxon>Eurotiomycetidae</taxon>
        <taxon>Eurotiales</taxon>
        <taxon>Aspergillaceae</taxon>
        <taxon>Aspergillus</taxon>
        <taxon>Aspergillus subgen. Fumigati</taxon>
    </lineage>
</organism>